<sequence length="114" mass="12685">MSLKKIYAHVDCSDLTTSIGWYEKLFARKPDALPMKGLAEWHHGEDAGFQLFEDSAHAGANTLTLIVEELREEHKRLVDWGLNPGEVESSKSVSIVRLKDPDLNLIVLAQSGAQ</sequence>
<comment type="caution">
    <text evidence="1">The sequence shown here is derived from an EMBL/GenBank/DDBJ whole genome shotgun (WGS) entry which is preliminary data.</text>
</comment>
<reference evidence="1 2" key="1">
    <citation type="submission" date="2019-02" db="EMBL/GenBank/DDBJ databases">
        <title>Genomic Encyclopedia of Archaeal and Bacterial Type Strains, Phase II (KMG-II): from individual species to whole genera.</title>
        <authorList>
            <person name="Goeker M."/>
        </authorList>
    </citation>
    <scope>NUCLEOTIDE SEQUENCE [LARGE SCALE GENOMIC DNA]</scope>
    <source>
        <strain evidence="1 2">DSM 18101</strain>
    </source>
</reference>
<keyword evidence="2" id="KW-1185">Reference proteome</keyword>
<dbReference type="SUPFAM" id="SSF54593">
    <property type="entry name" value="Glyoxalase/Bleomycin resistance protein/Dihydroxybiphenyl dioxygenase"/>
    <property type="match status" value="1"/>
</dbReference>
<name>A0A4Q7YWM8_9BACT</name>
<dbReference type="OrthoDB" id="2453533at2"/>
<gene>
    <name evidence="1" type="ORF">BDD14_3330</name>
</gene>
<dbReference type="EMBL" id="SHKW01000001">
    <property type="protein sequence ID" value="RZU41794.1"/>
    <property type="molecule type" value="Genomic_DNA"/>
</dbReference>
<evidence type="ECO:0000313" key="1">
    <source>
        <dbReference type="EMBL" id="RZU41794.1"/>
    </source>
</evidence>
<dbReference type="Proteomes" id="UP000292958">
    <property type="component" value="Unassembled WGS sequence"/>
</dbReference>
<protein>
    <recommendedName>
        <fullName evidence="3">VOC domain-containing protein</fullName>
    </recommendedName>
</protein>
<accession>A0A4Q7YWM8</accession>
<dbReference type="AlphaFoldDB" id="A0A4Q7YWM8"/>
<dbReference type="RefSeq" id="WP_130419654.1">
    <property type="nucleotide sequence ID" value="NZ_SHKW01000001.1"/>
</dbReference>
<dbReference type="InterPro" id="IPR029068">
    <property type="entry name" value="Glyas_Bleomycin-R_OHBP_Dase"/>
</dbReference>
<organism evidence="1 2">
    <name type="scientific">Edaphobacter modestus</name>
    <dbReference type="NCBI Taxonomy" id="388466"/>
    <lineage>
        <taxon>Bacteria</taxon>
        <taxon>Pseudomonadati</taxon>
        <taxon>Acidobacteriota</taxon>
        <taxon>Terriglobia</taxon>
        <taxon>Terriglobales</taxon>
        <taxon>Acidobacteriaceae</taxon>
        <taxon>Edaphobacter</taxon>
    </lineage>
</organism>
<evidence type="ECO:0008006" key="3">
    <source>
        <dbReference type="Google" id="ProtNLM"/>
    </source>
</evidence>
<proteinExistence type="predicted"/>
<evidence type="ECO:0000313" key="2">
    <source>
        <dbReference type="Proteomes" id="UP000292958"/>
    </source>
</evidence>
<dbReference type="Gene3D" id="3.10.180.10">
    <property type="entry name" value="2,3-Dihydroxybiphenyl 1,2-Dioxygenase, domain 1"/>
    <property type="match status" value="1"/>
</dbReference>